<dbReference type="Proteomes" id="UP001149140">
    <property type="component" value="Unassembled WGS sequence"/>
</dbReference>
<dbReference type="GO" id="GO:0005524">
    <property type="term" value="F:ATP binding"/>
    <property type="evidence" value="ECO:0007669"/>
    <property type="project" value="UniProtKB-KW"/>
</dbReference>
<dbReference type="InterPro" id="IPR011990">
    <property type="entry name" value="TPR-like_helical_dom_sf"/>
</dbReference>
<dbReference type="SMART" id="SM00421">
    <property type="entry name" value="HTH_LUXR"/>
    <property type="match status" value="1"/>
</dbReference>
<accession>A0A9X3MRM6</accession>
<evidence type="ECO:0000313" key="5">
    <source>
        <dbReference type="Proteomes" id="UP001149140"/>
    </source>
</evidence>
<dbReference type="Gene3D" id="3.40.50.300">
    <property type="entry name" value="P-loop containing nucleotide triphosphate hydrolases"/>
    <property type="match status" value="1"/>
</dbReference>
<dbReference type="SUPFAM" id="SSF46894">
    <property type="entry name" value="C-terminal effector domain of the bipartite response regulators"/>
    <property type="match status" value="1"/>
</dbReference>
<dbReference type="Pfam" id="PF13191">
    <property type="entry name" value="AAA_16"/>
    <property type="match status" value="1"/>
</dbReference>
<reference evidence="4" key="1">
    <citation type="submission" date="2022-10" db="EMBL/GenBank/DDBJ databases">
        <title>The WGS of Solirubrobacter ginsenosidimutans DSM 21036.</title>
        <authorList>
            <person name="Jiang Z."/>
        </authorList>
    </citation>
    <scope>NUCLEOTIDE SEQUENCE</scope>
    <source>
        <strain evidence="4">DSM 21036</strain>
    </source>
</reference>
<protein>
    <submittedName>
        <fullName evidence="4">AAA family ATPase</fullName>
    </submittedName>
</protein>
<dbReference type="InterPro" id="IPR041664">
    <property type="entry name" value="AAA_16"/>
</dbReference>
<dbReference type="RefSeq" id="WP_270038682.1">
    <property type="nucleotide sequence ID" value="NZ_JAPDOD010000003.1"/>
</dbReference>
<dbReference type="PANTHER" id="PTHR16305">
    <property type="entry name" value="TESTICULAR SOLUBLE ADENYLYL CYCLASE"/>
    <property type="match status" value="1"/>
</dbReference>
<dbReference type="GO" id="GO:0006355">
    <property type="term" value="P:regulation of DNA-templated transcription"/>
    <property type="evidence" value="ECO:0007669"/>
    <property type="project" value="InterPro"/>
</dbReference>
<evidence type="ECO:0000256" key="2">
    <source>
        <dbReference type="ARBA" id="ARBA00022840"/>
    </source>
</evidence>
<dbReference type="PRINTS" id="PR00038">
    <property type="entry name" value="HTHLUXR"/>
</dbReference>
<evidence type="ECO:0000259" key="3">
    <source>
        <dbReference type="PROSITE" id="PS50043"/>
    </source>
</evidence>
<dbReference type="Gene3D" id="1.10.10.10">
    <property type="entry name" value="Winged helix-like DNA-binding domain superfamily/Winged helix DNA-binding domain"/>
    <property type="match status" value="1"/>
</dbReference>
<dbReference type="SUPFAM" id="SSF52540">
    <property type="entry name" value="P-loop containing nucleoside triphosphate hydrolases"/>
    <property type="match status" value="1"/>
</dbReference>
<dbReference type="GO" id="GO:0004016">
    <property type="term" value="F:adenylate cyclase activity"/>
    <property type="evidence" value="ECO:0007669"/>
    <property type="project" value="TreeGrafter"/>
</dbReference>
<organism evidence="4 5">
    <name type="scientific">Solirubrobacter ginsenosidimutans</name>
    <dbReference type="NCBI Taxonomy" id="490573"/>
    <lineage>
        <taxon>Bacteria</taxon>
        <taxon>Bacillati</taxon>
        <taxon>Actinomycetota</taxon>
        <taxon>Thermoleophilia</taxon>
        <taxon>Solirubrobacterales</taxon>
        <taxon>Solirubrobacteraceae</taxon>
        <taxon>Solirubrobacter</taxon>
    </lineage>
</organism>
<feature type="domain" description="HTH luxR-type" evidence="3">
    <location>
        <begin position="844"/>
        <end position="909"/>
    </location>
</feature>
<dbReference type="InterPro" id="IPR016032">
    <property type="entry name" value="Sig_transdc_resp-reg_C-effctor"/>
</dbReference>
<dbReference type="GO" id="GO:0005737">
    <property type="term" value="C:cytoplasm"/>
    <property type="evidence" value="ECO:0007669"/>
    <property type="project" value="TreeGrafter"/>
</dbReference>
<keyword evidence="1" id="KW-0547">Nucleotide-binding</keyword>
<sequence>MARLAPRALVGRGRERELLDQRLRAVRAGDSSVLVLLGERGIGKTALLEYAAASAGGLRILRAAGVESEMQLPFACLHQLCAPLLDRLDRLPGPQRTALATTFGQSEGTMPDRLFVGLAVLGLLADVAAEGPLVCVVDDAQWLDHASAQALGLVARRLLAEPVLMLFAAREPGQALRGLPDLVVKGLHGTDARELLRSVVPGTLDARVGARMVAETGGNPLALLELSRGLTPAQLAGGFGLPAPLLAGRLEEEFARRLDTLPADTRRLVLLAAAEPAGDPARVLRAAAQLAINGSSLAPAEHAEFLEIATGVRFRNPLVRSAVYGAASPVERREAHRALAAATDPATDPDWRAWHQAQAADGPDDAVAAQLERSAGRAQARGGLAAAAAFLERAVALTVDPSERARRALAAAQASYEAGALDQALTLLGEATALDAHQRARARLLHAQIGCAARRGGDGPTLLLDAARELEPFDPRLAREIYLEALAAARFAGPLATGAGVLEVSRAALAAPPPASPTPADLLLEGMATLCSDGFAAGTPILQRALRAFRDEPAQPAQNAHWLALACADVWDEETWRLLATRELERARAAGALTTLPLVLSTLSYIQAISGDVTAAALLLDEMRASTEATGIPTYHAVALWIAALRGHEAELEALVDAATEAAFARGEGIVLAMAQQAGAVLYNGLGRYDAALATVREAADVPALSELGSPRAALELIEAAVRSGERALATRALERLVQSTRPSGSNWALGVEARSRALLSDGEDAERLYREAIARLQRTGMRFQLARTHLLYGEWQRREGDRLAAREHLRTAHARFTAMGTQAFAARAERELAATGERVRKRHFEPHAELTPQEAQVAGLARDGLSNPEIGARLFISPRTVEYHLRKVYSKLNIDSRRKLDAVLREPPSAGTSSA</sequence>
<comment type="caution">
    <text evidence="4">The sequence shown here is derived from an EMBL/GenBank/DDBJ whole genome shotgun (WGS) entry which is preliminary data.</text>
</comment>
<proteinExistence type="predicted"/>
<dbReference type="GO" id="GO:0003677">
    <property type="term" value="F:DNA binding"/>
    <property type="evidence" value="ECO:0007669"/>
    <property type="project" value="InterPro"/>
</dbReference>
<evidence type="ECO:0000256" key="1">
    <source>
        <dbReference type="ARBA" id="ARBA00022741"/>
    </source>
</evidence>
<gene>
    <name evidence="4" type="ORF">OM076_06585</name>
</gene>
<dbReference type="InterPro" id="IPR000792">
    <property type="entry name" value="Tscrpt_reg_LuxR_C"/>
</dbReference>
<dbReference type="Pfam" id="PF00196">
    <property type="entry name" value="GerE"/>
    <property type="match status" value="1"/>
</dbReference>
<dbReference type="CDD" id="cd06170">
    <property type="entry name" value="LuxR_C_like"/>
    <property type="match status" value="1"/>
</dbReference>
<keyword evidence="5" id="KW-1185">Reference proteome</keyword>
<evidence type="ECO:0000313" key="4">
    <source>
        <dbReference type="EMBL" id="MDA0159920.1"/>
    </source>
</evidence>
<dbReference type="SUPFAM" id="SSF48452">
    <property type="entry name" value="TPR-like"/>
    <property type="match status" value="1"/>
</dbReference>
<dbReference type="PANTHER" id="PTHR16305:SF35">
    <property type="entry name" value="TRANSCRIPTIONAL ACTIVATOR DOMAIN"/>
    <property type="match status" value="1"/>
</dbReference>
<dbReference type="AlphaFoldDB" id="A0A9X3MRM6"/>
<dbReference type="InterPro" id="IPR036388">
    <property type="entry name" value="WH-like_DNA-bd_sf"/>
</dbReference>
<dbReference type="EMBL" id="JAPDOD010000003">
    <property type="protein sequence ID" value="MDA0159920.1"/>
    <property type="molecule type" value="Genomic_DNA"/>
</dbReference>
<dbReference type="InterPro" id="IPR027417">
    <property type="entry name" value="P-loop_NTPase"/>
</dbReference>
<name>A0A9X3MRM6_9ACTN</name>
<keyword evidence="2" id="KW-0067">ATP-binding</keyword>
<dbReference type="PROSITE" id="PS50043">
    <property type="entry name" value="HTH_LUXR_2"/>
    <property type="match status" value="1"/>
</dbReference>